<evidence type="ECO:0000256" key="1">
    <source>
        <dbReference type="ARBA" id="ARBA00004651"/>
    </source>
</evidence>
<keyword evidence="4" id="KW-1003">Cell membrane</keyword>
<evidence type="ECO:0000256" key="4">
    <source>
        <dbReference type="ARBA" id="ARBA00022475"/>
    </source>
</evidence>
<dbReference type="PANTHER" id="PTHR30472">
    <property type="entry name" value="FERRIC ENTEROBACTIN TRANSPORT SYSTEM PERMEASE PROTEIN"/>
    <property type="match status" value="1"/>
</dbReference>
<dbReference type="GeneID" id="57043085"/>
<comment type="subcellular location">
    <subcellularLocation>
        <location evidence="1">Cell membrane</location>
        <topology evidence="1">Multi-pass membrane protein</topology>
    </subcellularLocation>
</comment>
<feature type="transmembrane region" description="Helical" evidence="8">
    <location>
        <begin position="235"/>
        <end position="266"/>
    </location>
</feature>
<feature type="transmembrane region" description="Helical" evidence="8">
    <location>
        <begin position="114"/>
        <end position="136"/>
    </location>
</feature>
<feature type="transmembrane region" description="Helical" evidence="8">
    <location>
        <begin position="192"/>
        <end position="209"/>
    </location>
</feature>
<comment type="similarity">
    <text evidence="2">Belongs to the binding-protein-dependent transport system permease family. FecCD subfamily.</text>
</comment>
<sequence>MVLFNKKIRISIIFLFSILLFSFLSLRFDLNFSISQLYDLLKNYDTNNQEHVLLMSRLARILVAILIGASLSLSGLLMQLQYQNDLADPSLMGISEGSAFAISLMMIFRPEATMLEKIIASLIGSVITYALLTIIVKNILTEKNRLGIPLLGIILSMLLNSVTTFIVSYFDISQSVSAWYVSRLYRVSLADIWYFLPILILGIILLIIFRRELNVFAFGHDLTTVVGMNQKLMNFFLSAMVVLLTGVSVAVVGRLAFIGLIVPHIAKLLIGKKYSDNLLIVPMIGASLVVASDYLSRLVNYPFETPISVVISSIGVPMFLYLVRKGSTFNYDT</sequence>
<dbReference type="GO" id="GO:0005886">
    <property type="term" value="C:plasma membrane"/>
    <property type="evidence" value="ECO:0007669"/>
    <property type="project" value="UniProtKB-SubCell"/>
</dbReference>
<dbReference type="Proteomes" id="UP000269226">
    <property type="component" value="Chromosome"/>
</dbReference>
<dbReference type="RefSeq" id="WP_015694693.1">
    <property type="nucleotide sequence ID" value="NZ_AP018492.1"/>
</dbReference>
<feature type="transmembrane region" description="Helical" evidence="8">
    <location>
        <begin position="12"/>
        <end position="38"/>
    </location>
</feature>
<evidence type="ECO:0000313" key="10">
    <source>
        <dbReference type="Proteomes" id="UP000269226"/>
    </source>
</evidence>
<dbReference type="GO" id="GO:0022857">
    <property type="term" value="F:transmembrane transporter activity"/>
    <property type="evidence" value="ECO:0007669"/>
    <property type="project" value="InterPro"/>
</dbReference>
<dbReference type="EMBL" id="AP018492">
    <property type="protein sequence ID" value="BBC60662.1"/>
    <property type="molecule type" value="Genomic_DNA"/>
</dbReference>
<evidence type="ECO:0000256" key="7">
    <source>
        <dbReference type="ARBA" id="ARBA00023136"/>
    </source>
</evidence>
<feature type="transmembrane region" description="Helical" evidence="8">
    <location>
        <begin position="148"/>
        <end position="172"/>
    </location>
</feature>
<dbReference type="SUPFAM" id="SSF81345">
    <property type="entry name" value="ABC transporter involved in vitamin B12 uptake, BtuC"/>
    <property type="match status" value="1"/>
</dbReference>
<evidence type="ECO:0000256" key="3">
    <source>
        <dbReference type="ARBA" id="ARBA00022448"/>
    </source>
</evidence>
<organism evidence="9 10">
    <name type="scientific">Melissococcus plutonius</name>
    <dbReference type="NCBI Taxonomy" id="33970"/>
    <lineage>
        <taxon>Bacteria</taxon>
        <taxon>Bacillati</taxon>
        <taxon>Bacillota</taxon>
        <taxon>Bacilli</taxon>
        <taxon>Lactobacillales</taxon>
        <taxon>Enterococcaceae</taxon>
        <taxon>Melissococcus</taxon>
    </lineage>
</organism>
<dbReference type="InterPro" id="IPR037294">
    <property type="entry name" value="ABC_BtuC-like"/>
</dbReference>
<feature type="transmembrane region" description="Helical" evidence="8">
    <location>
        <begin position="58"/>
        <end position="78"/>
    </location>
</feature>
<keyword evidence="5 8" id="KW-0812">Transmembrane</keyword>
<evidence type="ECO:0000256" key="8">
    <source>
        <dbReference type="SAM" id="Phobius"/>
    </source>
</evidence>
<dbReference type="AlphaFoldDB" id="A0A2Z5Y1A2"/>
<dbReference type="Gene3D" id="1.10.3470.10">
    <property type="entry name" value="ABC transporter involved in vitamin B12 uptake, BtuC"/>
    <property type="match status" value="1"/>
</dbReference>
<keyword evidence="3" id="KW-0813">Transport</keyword>
<feature type="transmembrane region" description="Helical" evidence="8">
    <location>
        <begin position="90"/>
        <end position="108"/>
    </location>
</feature>
<name>A0A2Z5Y1A2_9ENTE</name>
<evidence type="ECO:0000256" key="5">
    <source>
        <dbReference type="ARBA" id="ARBA00022692"/>
    </source>
</evidence>
<proteinExistence type="inferred from homology"/>
<dbReference type="Pfam" id="PF01032">
    <property type="entry name" value="FecCD"/>
    <property type="match status" value="1"/>
</dbReference>
<dbReference type="InterPro" id="IPR000522">
    <property type="entry name" value="ABC_transptr_permease_BtuC"/>
</dbReference>
<reference evidence="9 10" key="1">
    <citation type="submission" date="2018-01" db="EMBL/GenBank/DDBJ databases">
        <title>Whole genome sequence of Melissococcus plutonius DAT561.</title>
        <authorList>
            <person name="Okumura K."/>
            <person name="Takamatsu D."/>
            <person name="Okura M."/>
        </authorList>
    </citation>
    <scope>NUCLEOTIDE SEQUENCE [LARGE SCALE GENOMIC DNA]</scope>
    <source>
        <strain evidence="9 10">DAT561</strain>
    </source>
</reference>
<protein>
    <submittedName>
        <fullName evidence="9">Fe-bacillibactin uptake system FeuB</fullName>
    </submittedName>
</protein>
<dbReference type="PANTHER" id="PTHR30472:SF25">
    <property type="entry name" value="ABC TRANSPORTER PERMEASE PROTEIN MJ0876-RELATED"/>
    <property type="match status" value="1"/>
</dbReference>
<feature type="transmembrane region" description="Helical" evidence="8">
    <location>
        <begin position="307"/>
        <end position="323"/>
    </location>
</feature>
<gene>
    <name evidence="9" type="ORF">DAT561_0527</name>
</gene>
<keyword evidence="6 8" id="KW-1133">Transmembrane helix</keyword>
<accession>A0A2Z5Y1A2</accession>
<evidence type="ECO:0000256" key="6">
    <source>
        <dbReference type="ARBA" id="ARBA00022989"/>
    </source>
</evidence>
<evidence type="ECO:0000256" key="2">
    <source>
        <dbReference type="ARBA" id="ARBA00007935"/>
    </source>
</evidence>
<keyword evidence="7 8" id="KW-0472">Membrane</keyword>
<dbReference type="CDD" id="cd06550">
    <property type="entry name" value="TM_ABC_iron-siderophores_like"/>
    <property type="match status" value="1"/>
</dbReference>
<evidence type="ECO:0000313" key="9">
    <source>
        <dbReference type="EMBL" id="BBC60662.1"/>
    </source>
</evidence>
<dbReference type="GO" id="GO:0033214">
    <property type="term" value="P:siderophore-iron import into cell"/>
    <property type="evidence" value="ECO:0007669"/>
    <property type="project" value="TreeGrafter"/>
</dbReference>